<dbReference type="Proteomes" id="UP000189004">
    <property type="component" value="Unassembled WGS sequence"/>
</dbReference>
<dbReference type="InterPro" id="IPR007712">
    <property type="entry name" value="RelE/ParE_toxin"/>
</dbReference>
<dbReference type="STRING" id="501010.NOSIN_20875"/>
<keyword evidence="4" id="KW-1185">Reference proteome</keyword>
<dbReference type="EMBL" id="MCOK01000001">
    <property type="protein sequence ID" value="OOC55986.1"/>
    <property type="molecule type" value="Genomic_DNA"/>
</dbReference>
<keyword evidence="2" id="KW-1277">Toxin-antitoxin system</keyword>
<gene>
    <name evidence="3" type="ORF">NOSIN_20875</name>
</gene>
<dbReference type="AlphaFoldDB" id="A0A1V3C630"/>
<proteinExistence type="inferred from homology"/>
<dbReference type="Gene3D" id="3.30.2310.20">
    <property type="entry name" value="RelE-like"/>
    <property type="match status" value="1"/>
</dbReference>
<organism evidence="3 4">
    <name type="scientific">Nocardiopsis sinuspersici</name>
    <dbReference type="NCBI Taxonomy" id="501010"/>
    <lineage>
        <taxon>Bacteria</taxon>
        <taxon>Bacillati</taxon>
        <taxon>Actinomycetota</taxon>
        <taxon>Actinomycetes</taxon>
        <taxon>Streptosporangiales</taxon>
        <taxon>Nocardiopsidaceae</taxon>
        <taxon>Nocardiopsis</taxon>
    </lineage>
</organism>
<dbReference type="OrthoDB" id="5326046at2"/>
<dbReference type="NCBIfam" id="TIGR02385">
    <property type="entry name" value="RelE_StbE"/>
    <property type="match status" value="1"/>
</dbReference>
<sequence>MSDLYTVSFADQALKQLGELDKPIRLRIARKVQELAADPRPPGSIPLKGDTGAWRVKAGDYRIIYTIHDGQLVVLVLSVAHRREVYRDL</sequence>
<evidence type="ECO:0000256" key="2">
    <source>
        <dbReference type="ARBA" id="ARBA00022649"/>
    </source>
</evidence>
<reference evidence="4" key="1">
    <citation type="submission" date="2016-08" db="EMBL/GenBank/DDBJ databases">
        <authorList>
            <person name="Tokovenko B."/>
            <person name="Kalinowski J."/>
        </authorList>
    </citation>
    <scope>NUCLEOTIDE SEQUENCE [LARGE SCALE GENOMIC DNA]</scope>
    <source>
        <strain evidence="4">UTMC102</strain>
    </source>
</reference>
<dbReference type="PANTHER" id="PTHR35601:SF1">
    <property type="entry name" value="TOXIN RELE"/>
    <property type="match status" value="1"/>
</dbReference>
<dbReference type="InterPro" id="IPR035093">
    <property type="entry name" value="RelE/ParE_toxin_dom_sf"/>
</dbReference>
<comment type="caution">
    <text evidence="3">The sequence shown here is derived from an EMBL/GenBank/DDBJ whole genome shotgun (WGS) entry which is preliminary data.</text>
</comment>
<evidence type="ECO:0000313" key="3">
    <source>
        <dbReference type="EMBL" id="OOC55986.1"/>
    </source>
</evidence>
<dbReference type="SUPFAM" id="SSF143011">
    <property type="entry name" value="RelE-like"/>
    <property type="match status" value="1"/>
</dbReference>
<dbReference type="Pfam" id="PF05016">
    <property type="entry name" value="ParE_toxin"/>
    <property type="match status" value="1"/>
</dbReference>
<name>A0A1V3C630_9ACTN</name>
<evidence type="ECO:0000256" key="1">
    <source>
        <dbReference type="ARBA" id="ARBA00006226"/>
    </source>
</evidence>
<protein>
    <submittedName>
        <fullName evidence="3">Plasmid stabilization protein</fullName>
    </submittedName>
</protein>
<evidence type="ECO:0000313" key="4">
    <source>
        <dbReference type="Proteomes" id="UP000189004"/>
    </source>
</evidence>
<dbReference type="PANTHER" id="PTHR35601">
    <property type="entry name" value="TOXIN RELE"/>
    <property type="match status" value="1"/>
</dbReference>
<accession>A0A1V3C630</accession>
<comment type="similarity">
    <text evidence="1">Belongs to the RelE toxin family.</text>
</comment>
<dbReference type="RefSeq" id="WP_077692419.1">
    <property type="nucleotide sequence ID" value="NZ_MCOK01000001.1"/>
</dbReference>